<sequence length="362" mass="39250">MNAMDKITRANWQPYCLPLRQPWQTAKAEFSQRRGWLIQLHDEAGHVGLGDCAPLPEAGTESWQQAETQLAERLPLFRRAEPELLLAELDACQPTPAARCGLEMALVDLLAQQKNISVAKWLNADARDSVAVNQNAGTLTKILSSGQHYQSGIVKLKVGLEAVAEELAQLRTLVQRYPDLRFRLDANQAWNPAEAEQFIRACAALPSASIESIEEPLMDPGVNSSLDSLADLQTLAAFPLALDESLVSLETSRWLSSLSLRRVVLKPMREGGILRVKELAEAAQSAAIECVLTTTVDSAVGVMASLHLAAALTCGETDLVHGLATSDWLAEDLGPVLPVSYGRIYLPDGAGFGIDPDQITLV</sequence>
<dbReference type="GO" id="GO:0000287">
    <property type="term" value="F:magnesium ion binding"/>
    <property type="evidence" value="ECO:0007669"/>
    <property type="project" value="InterPro"/>
</dbReference>
<dbReference type="NCBIfam" id="TIGR01927">
    <property type="entry name" value="menC_gam_Gplu"/>
    <property type="match status" value="1"/>
</dbReference>
<dbReference type="InterPro" id="IPR013342">
    <property type="entry name" value="Mandelate_racemase_C"/>
</dbReference>
<dbReference type="CDD" id="cd03320">
    <property type="entry name" value="OSBS"/>
    <property type="match status" value="1"/>
</dbReference>
<reference evidence="5" key="1">
    <citation type="submission" date="2018-06" db="EMBL/GenBank/DDBJ databases">
        <authorList>
            <person name="Zhirakovskaya E."/>
        </authorList>
    </citation>
    <scope>NUCLEOTIDE SEQUENCE</scope>
</reference>
<dbReference type="InterPro" id="IPR041338">
    <property type="entry name" value="OSBS_N"/>
</dbReference>
<evidence type="ECO:0000259" key="4">
    <source>
        <dbReference type="SMART" id="SM00922"/>
    </source>
</evidence>
<dbReference type="Gene3D" id="3.20.20.120">
    <property type="entry name" value="Enolase-like C-terminal domain"/>
    <property type="match status" value="1"/>
</dbReference>
<accession>A0A3B1BMF1</accession>
<organism evidence="5">
    <name type="scientific">hydrothermal vent metagenome</name>
    <dbReference type="NCBI Taxonomy" id="652676"/>
    <lineage>
        <taxon>unclassified sequences</taxon>
        <taxon>metagenomes</taxon>
        <taxon>ecological metagenomes</taxon>
    </lineage>
</organism>
<dbReference type="PANTHER" id="PTHR48073">
    <property type="entry name" value="O-SUCCINYLBENZOATE SYNTHASE-RELATED"/>
    <property type="match status" value="1"/>
</dbReference>
<dbReference type="SMART" id="SM00922">
    <property type="entry name" value="MR_MLE"/>
    <property type="match status" value="1"/>
</dbReference>
<gene>
    <name evidence="5" type="ORF">MNBD_GAMMA25-1110</name>
</gene>
<keyword evidence="3 5" id="KW-0456">Lyase</keyword>
<evidence type="ECO:0000256" key="3">
    <source>
        <dbReference type="ARBA" id="ARBA00023239"/>
    </source>
</evidence>
<dbReference type="SFLD" id="SFLDF00009">
    <property type="entry name" value="o-succinylbenzoate_synthase"/>
    <property type="match status" value="1"/>
</dbReference>
<keyword evidence="2" id="KW-0460">Magnesium</keyword>
<dbReference type="GO" id="GO:0043748">
    <property type="term" value="F:O-succinylbenzoate synthase activity"/>
    <property type="evidence" value="ECO:0007669"/>
    <property type="project" value="UniProtKB-EC"/>
</dbReference>
<dbReference type="Pfam" id="PF21508">
    <property type="entry name" value="MenC_N"/>
    <property type="match status" value="1"/>
</dbReference>
<evidence type="ECO:0000256" key="2">
    <source>
        <dbReference type="ARBA" id="ARBA00022842"/>
    </source>
</evidence>
<dbReference type="EMBL" id="UOFY01000016">
    <property type="protein sequence ID" value="VAX07455.1"/>
    <property type="molecule type" value="Genomic_DNA"/>
</dbReference>
<dbReference type="InterPro" id="IPR029017">
    <property type="entry name" value="Enolase-like_N"/>
</dbReference>
<proteinExistence type="inferred from homology"/>
<dbReference type="SUPFAM" id="SSF51604">
    <property type="entry name" value="Enolase C-terminal domain-like"/>
    <property type="match status" value="1"/>
</dbReference>
<dbReference type="HAMAP" id="MF_00470">
    <property type="entry name" value="MenC_1"/>
    <property type="match status" value="1"/>
</dbReference>
<dbReference type="InterPro" id="IPR010196">
    <property type="entry name" value="OSB_synthase_MenC1"/>
</dbReference>
<dbReference type="InterPro" id="IPR029065">
    <property type="entry name" value="Enolase_C-like"/>
</dbReference>
<dbReference type="Gene3D" id="3.30.390.10">
    <property type="entry name" value="Enolase-like, N-terminal domain"/>
    <property type="match status" value="1"/>
</dbReference>
<dbReference type="InterPro" id="IPR036849">
    <property type="entry name" value="Enolase-like_C_sf"/>
</dbReference>
<dbReference type="SFLD" id="SFLDS00001">
    <property type="entry name" value="Enolase"/>
    <property type="match status" value="1"/>
</dbReference>
<dbReference type="Pfam" id="PF13378">
    <property type="entry name" value="MR_MLE_C"/>
    <property type="match status" value="1"/>
</dbReference>
<dbReference type="PANTHER" id="PTHR48073:SF2">
    <property type="entry name" value="O-SUCCINYLBENZOATE SYNTHASE"/>
    <property type="match status" value="1"/>
</dbReference>
<feature type="domain" description="Mandelate racemase/muconate lactonizing enzyme C-terminal" evidence="4">
    <location>
        <begin position="139"/>
        <end position="239"/>
    </location>
</feature>
<name>A0A3B1BMF1_9ZZZZ</name>
<dbReference type="SUPFAM" id="SSF54826">
    <property type="entry name" value="Enolase N-terminal domain-like"/>
    <property type="match status" value="1"/>
</dbReference>
<protein>
    <submittedName>
        <fullName evidence="5">O-succinylbenzoate synthase</fullName>
        <ecNumber evidence="5">4.2.1.113</ecNumber>
    </submittedName>
</protein>
<keyword evidence="1" id="KW-0479">Metal-binding</keyword>
<dbReference type="SFLD" id="SFLDG00180">
    <property type="entry name" value="muconate_cycloisomerase"/>
    <property type="match status" value="1"/>
</dbReference>
<evidence type="ECO:0000313" key="5">
    <source>
        <dbReference type="EMBL" id="VAX07455.1"/>
    </source>
</evidence>
<dbReference type="GO" id="GO:0009234">
    <property type="term" value="P:menaquinone biosynthetic process"/>
    <property type="evidence" value="ECO:0007669"/>
    <property type="project" value="InterPro"/>
</dbReference>
<evidence type="ECO:0000256" key="1">
    <source>
        <dbReference type="ARBA" id="ARBA00022723"/>
    </source>
</evidence>
<dbReference type="AlphaFoldDB" id="A0A3B1BMF1"/>
<dbReference type="EC" id="4.2.1.113" evidence="5"/>